<dbReference type="InterPro" id="IPR036322">
    <property type="entry name" value="WD40_repeat_dom_sf"/>
</dbReference>
<comment type="caution">
    <text evidence="8">The sequence shown here is derived from an EMBL/GenBank/DDBJ whole genome shotgun (WGS) entry which is preliminary data.</text>
</comment>
<protein>
    <recommendedName>
        <fullName evidence="5">WD repeat-containing protein JIP5</fullName>
    </recommendedName>
    <alternativeName>
        <fullName evidence="6">WD repeat-containing protein jip5</fullName>
    </alternativeName>
</protein>
<dbReference type="AlphaFoldDB" id="A0A1V6NWA9"/>
<feature type="region of interest" description="Disordered" evidence="7">
    <location>
        <begin position="352"/>
        <end position="409"/>
    </location>
</feature>
<proteinExistence type="inferred from homology"/>
<evidence type="ECO:0000256" key="6">
    <source>
        <dbReference type="ARBA" id="ARBA00039514"/>
    </source>
</evidence>
<dbReference type="InterPro" id="IPR050505">
    <property type="entry name" value="WDR55/POC1"/>
</dbReference>
<evidence type="ECO:0000313" key="8">
    <source>
        <dbReference type="EMBL" id="OQD68812.1"/>
    </source>
</evidence>
<dbReference type="Gene3D" id="2.130.10.10">
    <property type="entry name" value="YVTN repeat-like/Quinoprotein amine dehydrogenase"/>
    <property type="match status" value="1"/>
</dbReference>
<dbReference type="SUPFAM" id="SSF50978">
    <property type="entry name" value="WD40 repeat-like"/>
    <property type="match status" value="1"/>
</dbReference>
<comment type="similarity">
    <text evidence="2">Belongs to the WD repeat WDR55 family.</text>
</comment>
<evidence type="ECO:0000256" key="5">
    <source>
        <dbReference type="ARBA" id="ARBA00039238"/>
    </source>
</evidence>
<sequence>MFDTVCSLPLSSDLFSQALHPKEPVVSVGLASGHVQTFRLPVEESDNDDDTASTSSRKGKGHIDTMWRTRRHKGSCRTLGFGIDGETLYSAGTDGLVKAANSETGQVQNKIAIPCEKDGSIDAPTVIHALSPQTLLLATDSSALHLYDLRIPYSKVSARPEQSHHPHDDYVSSLTPLPASDTSTSGFSKQWVTTGGTTLAVTDLRRGVLVRSEDQAEELISSTYIRGLPNSGTSRGEKVIVGGASGILTLWEKGAWDDQDERIYVSRDAEGGESIEAMVTVPDELGYGKLIATGLGNGIVKFVRIGANKVVSEVMHDETEGVVGLGFDVEGRMVSGGGQIVKVWHEAATTDGAEDGLSSGKHMLGDSDVSVDDSDSEQEKQQEKNDRKKRKKAKGKDRGPHVLAFTDLD</sequence>
<evidence type="ECO:0000256" key="1">
    <source>
        <dbReference type="ARBA" id="ARBA00004604"/>
    </source>
</evidence>
<evidence type="ECO:0000256" key="7">
    <source>
        <dbReference type="SAM" id="MobiDB-lite"/>
    </source>
</evidence>
<dbReference type="PANTHER" id="PTHR44019:SF20">
    <property type="entry name" value="WD REPEAT-CONTAINING PROTEIN 55"/>
    <property type="match status" value="1"/>
</dbReference>
<feature type="region of interest" description="Disordered" evidence="7">
    <location>
        <begin position="42"/>
        <end position="63"/>
    </location>
</feature>
<dbReference type="Proteomes" id="UP000191522">
    <property type="component" value="Unassembled WGS sequence"/>
</dbReference>
<comment type="subcellular location">
    <subcellularLocation>
        <location evidence="1">Nucleus</location>
        <location evidence="1">Nucleolus</location>
    </subcellularLocation>
</comment>
<keyword evidence="3" id="KW-0853">WD repeat</keyword>
<evidence type="ECO:0000256" key="4">
    <source>
        <dbReference type="ARBA" id="ARBA00022737"/>
    </source>
</evidence>
<keyword evidence="9" id="KW-1185">Reference proteome</keyword>
<evidence type="ECO:0000313" key="9">
    <source>
        <dbReference type="Proteomes" id="UP000191522"/>
    </source>
</evidence>
<gene>
    <name evidence="8" type="ORF">PENDEC_c030G02122</name>
</gene>
<reference evidence="9" key="1">
    <citation type="journal article" date="2017" name="Nat. Microbiol.">
        <title>Global analysis of biosynthetic gene clusters reveals vast potential of secondary metabolite production in Penicillium species.</title>
        <authorList>
            <person name="Nielsen J.C."/>
            <person name="Grijseels S."/>
            <person name="Prigent S."/>
            <person name="Ji B."/>
            <person name="Dainat J."/>
            <person name="Nielsen K.F."/>
            <person name="Frisvad J.C."/>
            <person name="Workman M."/>
            <person name="Nielsen J."/>
        </authorList>
    </citation>
    <scope>NUCLEOTIDE SEQUENCE [LARGE SCALE GENOMIC DNA]</scope>
    <source>
        <strain evidence="9">IBT 11843</strain>
    </source>
</reference>
<feature type="compositionally biased region" description="Basic and acidic residues" evidence="7">
    <location>
        <begin position="377"/>
        <end position="386"/>
    </location>
</feature>
<evidence type="ECO:0000256" key="2">
    <source>
        <dbReference type="ARBA" id="ARBA00007625"/>
    </source>
</evidence>
<dbReference type="OrthoDB" id="2288928at2759"/>
<organism evidence="8 9">
    <name type="scientific">Penicillium decumbens</name>
    <dbReference type="NCBI Taxonomy" id="69771"/>
    <lineage>
        <taxon>Eukaryota</taxon>
        <taxon>Fungi</taxon>
        <taxon>Dikarya</taxon>
        <taxon>Ascomycota</taxon>
        <taxon>Pezizomycotina</taxon>
        <taxon>Eurotiomycetes</taxon>
        <taxon>Eurotiomycetidae</taxon>
        <taxon>Eurotiales</taxon>
        <taxon>Aspergillaceae</taxon>
        <taxon>Penicillium</taxon>
    </lineage>
</organism>
<dbReference type="EMBL" id="MDYL01000030">
    <property type="protein sequence ID" value="OQD68812.1"/>
    <property type="molecule type" value="Genomic_DNA"/>
</dbReference>
<name>A0A1V6NWA9_PENDC</name>
<dbReference type="GO" id="GO:0005730">
    <property type="term" value="C:nucleolus"/>
    <property type="evidence" value="ECO:0007669"/>
    <property type="project" value="UniProtKB-SubCell"/>
</dbReference>
<evidence type="ECO:0000256" key="3">
    <source>
        <dbReference type="ARBA" id="ARBA00022574"/>
    </source>
</evidence>
<accession>A0A1V6NWA9</accession>
<dbReference type="OMA" id="QAIHPTE"/>
<dbReference type="InterPro" id="IPR015943">
    <property type="entry name" value="WD40/YVTN_repeat-like_dom_sf"/>
</dbReference>
<keyword evidence="4" id="KW-0677">Repeat</keyword>
<dbReference type="STRING" id="69771.A0A1V6NWA9"/>
<dbReference type="PANTHER" id="PTHR44019">
    <property type="entry name" value="WD REPEAT-CONTAINING PROTEIN 55"/>
    <property type="match status" value="1"/>
</dbReference>